<dbReference type="EMBL" id="CAJVCH010531355">
    <property type="protein sequence ID" value="CAG7824003.1"/>
    <property type="molecule type" value="Genomic_DNA"/>
</dbReference>
<organism evidence="5 6">
    <name type="scientific">Allacma fusca</name>
    <dbReference type="NCBI Taxonomy" id="39272"/>
    <lineage>
        <taxon>Eukaryota</taxon>
        <taxon>Metazoa</taxon>
        <taxon>Ecdysozoa</taxon>
        <taxon>Arthropoda</taxon>
        <taxon>Hexapoda</taxon>
        <taxon>Collembola</taxon>
        <taxon>Symphypleona</taxon>
        <taxon>Sminthuridae</taxon>
        <taxon>Allacma</taxon>
    </lineage>
</organism>
<dbReference type="FunFam" id="3.40.50.720:FF:000084">
    <property type="entry name" value="Short-chain dehydrogenase reductase"/>
    <property type="match status" value="1"/>
</dbReference>
<comment type="subunit">
    <text evidence="2">Homotetramer.</text>
</comment>
<dbReference type="InterPro" id="IPR051737">
    <property type="entry name" value="L-xylulose/Carbonyl_redctase"/>
</dbReference>
<name>A0A8J2L045_9HEXA</name>
<dbReference type="InterPro" id="IPR002347">
    <property type="entry name" value="SDR_fam"/>
</dbReference>
<dbReference type="GO" id="GO:0005997">
    <property type="term" value="P:xylulose metabolic process"/>
    <property type="evidence" value="ECO:0007669"/>
    <property type="project" value="TreeGrafter"/>
</dbReference>
<evidence type="ECO:0000256" key="1">
    <source>
        <dbReference type="ARBA" id="ARBA00006484"/>
    </source>
</evidence>
<dbReference type="GO" id="GO:0006006">
    <property type="term" value="P:glucose metabolic process"/>
    <property type="evidence" value="ECO:0007669"/>
    <property type="project" value="TreeGrafter"/>
</dbReference>
<dbReference type="Pfam" id="PF13561">
    <property type="entry name" value="adh_short_C2"/>
    <property type="match status" value="1"/>
</dbReference>
<gene>
    <name evidence="5" type="ORF">AFUS01_LOCUS34186</name>
</gene>
<proteinExistence type="inferred from homology"/>
<dbReference type="AlphaFoldDB" id="A0A8J2L045"/>
<dbReference type="InterPro" id="IPR020904">
    <property type="entry name" value="Sc_DH/Rdtase_CS"/>
</dbReference>
<evidence type="ECO:0000256" key="4">
    <source>
        <dbReference type="ARBA" id="ARBA00023002"/>
    </source>
</evidence>
<keyword evidence="4" id="KW-0560">Oxidoreductase</keyword>
<evidence type="ECO:0000313" key="5">
    <source>
        <dbReference type="EMBL" id="CAG7824003.1"/>
    </source>
</evidence>
<sequence>MALTATFAGKRVLVTGGAMGIGRAVVDRLAKDNAIVTALDVNETALKELKQSLPKVNTIQCDVSKWADTKTIVQSIGPVDHLVNNAGVCRTRSLLKITEQDFNQTFDINVKAVINISQTVVQAMVANKINGSVVNVSSMASERATKDLLIYSSTKAAVSSITKTMALELGRAGIRVNAVCPGIVDTPMMLGLVPSPEAVPILYSRNSIRRLIKPDEIADLILFLLSDKAAMITGENVFIDGGYTTS</sequence>
<dbReference type="GO" id="GO:0050038">
    <property type="term" value="F:L-xylulose reductase (NADPH) activity"/>
    <property type="evidence" value="ECO:0007669"/>
    <property type="project" value="TreeGrafter"/>
</dbReference>
<comment type="caution">
    <text evidence="5">The sequence shown here is derived from an EMBL/GenBank/DDBJ whole genome shotgun (WGS) entry which is preliminary data.</text>
</comment>
<dbReference type="GO" id="GO:0004090">
    <property type="term" value="F:carbonyl reductase (NADPH) activity"/>
    <property type="evidence" value="ECO:0007669"/>
    <property type="project" value="TreeGrafter"/>
</dbReference>
<evidence type="ECO:0000256" key="2">
    <source>
        <dbReference type="ARBA" id="ARBA00011881"/>
    </source>
</evidence>
<dbReference type="PANTHER" id="PTHR44252:SF3">
    <property type="entry name" value="D-ERYTHRULOSE REDUCTASE-RELATED"/>
    <property type="match status" value="1"/>
</dbReference>
<dbReference type="OrthoDB" id="1393670at2759"/>
<accession>A0A8J2L045</accession>
<evidence type="ECO:0000313" key="6">
    <source>
        <dbReference type="Proteomes" id="UP000708208"/>
    </source>
</evidence>
<keyword evidence="6" id="KW-1185">Reference proteome</keyword>
<comment type="similarity">
    <text evidence="1">Belongs to the short-chain dehydrogenases/reductases (SDR) family.</text>
</comment>
<evidence type="ECO:0008006" key="7">
    <source>
        <dbReference type="Google" id="ProtNLM"/>
    </source>
</evidence>
<keyword evidence="3" id="KW-0521">NADP</keyword>
<dbReference type="Proteomes" id="UP000708208">
    <property type="component" value="Unassembled WGS sequence"/>
</dbReference>
<dbReference type="PROSITE" id="PS00061">
    <property type="entry name" value="ADH_SHORT"/>
    <property type="match status" value="1"/>
</dbReference>
<protein>
    <recommendedName>
        <fullName evidence="7">L-xylulose reductase</fullName>
    </recommendedName>
</protein>
<reference evidence="5" key="1">
    <citation type="submission" date="2021-06" db="EMBL/GenBank/DDBJ databases">
        <authorList>
            <person name="Hodson N. C."/>
            <person name="Mongue J. A."/>
            <person name="Jaron S. K."/>
        </authorList>
    </citation>
    <scope>NUCLEOTIDE SEQUENCE</scope>
</reference>
<dbReference type="PANTHER" id="PTHR44252">
    <property type="entry name" value="D-ERYTHRULOSE REDUCTASE"/>
    <property type="match status" value="1"/>
</dbReference>
<evidence type="ECO:0000256" key="3">
    <source>
        <dbReference type="ARBA" id="ARBA00022857"/>
    </source>
</evidence>